<dbReference type="OrthoDB" id="7804920at2759"/>
<dbReference type="HOGENOM" id="CLU_1628761_0_0_1"/>
<sequence>MSVETTADNEYNFEDKFEKHLRYVFYMKPLSENPKCDTSKLEFFGVLSLKDVLKPERKLWCIYHCRQPDIDRTIDALREKYGKKNMYEIFRRPIFKGAALRAGVKKHFTDLKWFVKGNLLEAPPKSHFNDDRVIKSVTDVYNIERQKLHNFMAMKLHWRNQRW</sequence>
<dbReference type="AlphaFoldDB" id="B4MRK7"/>
<dbReference type="InParanoid" id="B4MRK7"/>
<evidence type="ECO:0000313" key="2">
    <source>
        <dbReference type="Proteomes" id="UP000007798"/>
    </source>
</evidence>
<dbReference type="KEGG" id="dwi:6640997"/>
<accession>B4MRK7</accession>
<proteinExistence type="predicted"/>
<gene>
    <name evidence="1" type="primary">Dwil\GK15731</name>
    <name evidence="1" type="ORF">Dwil_GK15731</name>
</gene>
<dbReference type="Proteomes" id="UP000007798">
    <property type="component" value="Unassembled WGS sequence"/>
</dbReference>
<protein>
    <submittedName>
        <fullName evidence="1">Uncharacterized protein</fullName>
    </submittedName>
</protein>
<name>B4MRK7_DROWI</name>
<keyword evidence="2" id="KW-1185">Reference proteome</keyword>
<dbReference type="eggNOG" id="ENOG502T8WD">
    <property type="taxonomic scope" value="Eukaryota"/>
</dbReference>
<organism evidence="1 2">
    <name type="scientific">Drosophila willistoni</name>
    <name type="common">Fruit fly</name>
    <dbReference type="NCBI Taxonomy" id="7260"/>
    <lineage>
        <taxon>Eukaryota</taxon>
        <taxon>Metazoa</taxon>
        <taxon>Ecdysozoa</taxon>
        <taxon>Arthropoda</taxon>
        <taxon>Hexapoda</taxon>
        <taxon>Insecta</taxon>
        <taxon>Pterygota</taxon>
        <taxon>Neoptera</taxon>
        <taxon>Endopterygota</taxon>
        <taxon>Diptera</taxon>
        <taxon>Brachycera</taxon>
        <taxon>Muscomorpha</taxon>
        <taxon>Ephydroidea</taxon>
        <taxon>Drosophilidae</taxon>
        <taxon>Drosophila</taxon>
        <taxon>Sophophora</taxon>
    </lineage>
</organism>
<dbReference type="EMBL" id="CH963850">
    <property type="protein sequence ID" value="EDW74746.2"/>
    <property type="molecule type" value="Genomic_DNA"/>
</dbReference>
<reference evidence="1 2" key="1">
    <citation type="journal article" date="2007" name="Nature">
        <title>Evolution of genes and genomes on the Drosophila phylogeny.</title>
        <authorList>
            <consortium name="Drosophila 12 Genomes Consortium"/>
            <person name="Clark A.G."/>
            <person name="Eisen M.B."/>
            <person name="Smith D.R."/>
            <person name="Bergman C.M."/>
            <person name="Oliver B."/>
            <person name="Markow T.A."/>
            <person name="Kaufman T.C."/>
            <person name="Kellis M."/>
            <person name="Gelbart W."/>
            <person name="Iyer V.N."/>
            <person name="Pollard D.A."/>
            <person name="Sackton T.B."/>
            <person name="Larracuente A.M."/>
            <person name="Singh N.D."/>
            <person name="Abad J.P."/>
            <person name="Abt D.N."/>
            <person name="Adryan B."/>
            <person name="Aguade M."/>
            <person name="Akashi H."/>
            <person name="Anderson W.W."/>
            <person name="Aquadro C.F."/>
            <person name="Ardell D.H."/>
            <person name="Arguello R."/>
            <person name="Artieri C.G."/>
            <person name="Barbash D.A."/>
            <person name="Barker D."/>
            <person name="Barsanti P."/>
            <person name="Batterham P."/>
            <person name="Batzoglou S."/>
            <person name="Begun D."/>
            <person name="Bhutkar A."/>
            <person name="Blanco E."/>
            <person name="Bosak S.A."/>
            <person name="Bradley R.K."/>
            <person name="Brand A.D."/>
            <person name="Brent M.R."/>
            <person name="Brooks A.N."/>
            <person name="Brown R.H."/>
            <person name="Butlin R.K."/>
            <person name="Caggese C."/>
            <person name="Calvi B.R."/>
            <person name="Bernardo de Carvalho A."/>
            <person name="Caspi A."/>
            <person name="Castrezana S."/>
            <person name="Celniker S.E."/>
            <person name="Chang J.L."/>
            <person name="Chapple C."/>
            <person name="Chatterji S."/>
            <person name="Chinwalla A."/>
            <person name="Civetta A."/>
            <person name="Clifton S.W."/>
            <person name="Comeron J.M."/>
            <person name="Costello J.C."/>
            <person name="Coyne J.A."/>
            <person name="Daub J."/>
            <person name="David R.G."/>
            <person name="Delcher A.L."/>
            <person name="Delehaunty K."/>
            <person name="Do C.B."/>
            <person name="Ebling H."/>
            <person name="Edwards K."/>
            <person name="Eickbush T."/>
            <person name="Evans J.D."/>
            <person name="Filipski A."/>
            <person name="Findeiss S."/>
            <person name="Freyhult E."/>
            <person name="Fulton L."/>
            <person name="Fulton R."/>
            <person name="Garcia A.C."/>
            <person name="Gardiner A."/>
            <person name="Garfield D.A."/>
            <person name="Garvin B.E."/>
            <person name="Gibson G."/>
            <person name="Gilbert D."/>
            <person name="Gnerre S."/>
            <person name="Godfrey J."/>
            <person name="Good R."/>
            <person name="Gotea V."/>
            <person name="Gravely B."/>
            <person name="Greenberg A.J."/>
            <person name="Griffiths-Jones S."/>
            <person name="Gross S."/>
            <person name="Guigo R."/>
            <person name="Gustafson E.A."/>
            <person name="Haerty W."/>
            <person name="Hahn M.W."/>
            <person name="Halligan D.L."/>
            <person name="Halpern A.L."/>
            <person name="Halter G.M."/>
            <person name="Han M.V."/>
            <person name="Heger A."/>
            <person name="Hillier L."/>
            <person name="Hinrichs A.S."/>
            <person name="Holmes I."/>
            <person name="Hoskins R.A."/>
            <person name="Hubisz M.J."/>
            <person name="Hultmark D."/>
            <person name="Huntley M.A."/>
            <person name="Jaffe D.B."/>
            <person name="Jagadeeshan S."/>
            <person name="Jeck W.R."/>
            <person name="Johnson J."/>
            <person name="Jones C.D."/>
            <person name="Jordan W.C."/>
            <person name="Karpen G.H."/>
            <person name="Kataoka E."/>
            <person name="Keightley P.D."/>
            <person name="Kheradpour P."/>
            <person name="Kirkness E.F."/>
            <person name="Koerich L.B."/>
            <person name="Kristiansen K."/>
            <person name="Kudrna D."/>
            <person name="Kulathinal R.J."/>
            <person name="Kumar S."/>
            <person name="Kwok R."/>
            <person name="Lander E."/>
            <person name="Langley C.H."/>
            <person name="Lapoint R."/>
            <person name="Lazzaro B.P."/>
            <person name="Lee S.J."/>
            <person name="Levesque L."/>
            <person name="Li R."/>
            <person name="Lin C.F."/>
            <person name="Lin M.F."/>
            <person name="Lindblad-Toh K."/>
            <person name="Llopart A."/>
            <person name="Long M."/>
            <person name="Low L."/>
            <person name="Lozovsky E."/>
            <person name="Lu J."/>
            <person name="Luo M."/>
            <person name="Machado C.A."/>
            <person name="Makalowski W."/>
            <person name="Marzo M."/>
            <person name="Matsuda M."/>
            <person name="Matzkin L."/>
            <person name="McAllister B."/>
            <person name="McBride C.S."/>
            <person name="McKernan B."/>
            <person name="McKernan K."/>
            <person name="Mendez-Lago M."/>
            <person name="Minx P."/>
            <person name="Mollenhauer M.U."/>
            <person name="Montooth K."/>
            <person name="Mount S.M."/>
            <person name="Mu X."/>
            <person name="Myers E."/>
            <person name="Negre B."/>
            <person name="Newfeld S."/>
            <person name="Nielsen R."/>
            <person name="Noor M.A."/>
            <person name="O'Grady P."/>
            <person name="Pachter L."/>
            <person name="Papaceit M."/>
            <person name="Parisi M.J."/>
            <person name="Parisi M."/>
            <person name="Parts L."/>
            <person name="Pedersen J.S."/>
            <person name="Pesole G."/>
            <person name="Phillippy A.M."/>
            <person name="Ponting C.P."/>
            <person name="Pop M."/>
            <person name="Porcelli D."/>
            <person name="Powell J.R."/>
            <person name="Prohaska S."/>
            <person name="Pruitt K."/>
            <person name="Puig M."/>
            <person name="Quesneville H."/>
            <person name="Ram K.R."/>
            <person name="Rand D."/>
            <person name="Rasmussen M.D."/>
            <person name="Reed L.K."/>
            <person name="Reenan R."/>
            <person name="Reily A."/>
            <person name="Remington K.A."/>
            <person name="Rieger T.T."/>
            <person name="Ritchie M.G."/>
            <person name="Robin C."/>
            <person name="Rogers Y.H."/>
            <person name="Rohde C."/>
            <person name="Rozas J."/>
            <person name="Rubenfield M.J."/>
            <person name="Ruiz A."/>
            <person name="Russo S."/>
            <person name="Salzberg S.L."/>
            <person name="Sanchez-Gracia A."/>
            <person name="Saranga D.J."/>
            <person name="Sato H."/>
            <person name="Schaeffer S.W."/>
            <person name="Schatz M.C."/>
            <person name="Schlenke T."/>
            <person name="Schwartz R."/>
            <person name="Segarra C."/>
            <person name="Singh R.S."/>
            <person name="Sirot L."/>
            <person name="Sirota M."/>
            <person name="Sisneros N.B."/>
            <person name="Smith C.D."/>
            <person name="Smith T.F."/>
            <person name="Spieth J."/>
            <person name="Stage D.E."/>
            <person name="Stark A."/>
            <person name="Stephan W."/>
            <person name="Strausberg R.L."/>
            <person name="Strempel S."/>
            <person name="Sturgill D."/>
            <person name="Sutton G."/>
            <person name="Sutton G.G."/>
            <person name="Tao W."/>
            <person name="Teichmann S."/>
            <person name="Tobari Y.N."/>
            <person name="Tomimura Y."/>
            <person name="Tsolas J.M."/>
            <person name="Valente V.L."/>
            <person name="Venter E."/>
            <person name="Venter J.C."/>
            <person name="Vicario S."/>
            <person name="Vieira F.G."/>
            <person name="Vilella A.J."/>
            <person name="Villasante A."/>
            <person name="Walenz B."/>
            <person name="Wang J."/>
            <person name="Wasserman M."/>
            <person name="Watts T."/>
            <person name="Wilson D."/>
            <person name="Wilson R.K."/>
            <person name="Wing R.A."/>
            <person name="Wolfner M.F."/>
            <person name="Wong A."/>
            <person name="Wong G.K."/>
            <person name="Wu C.I."/>
            <person name="Wu G."/>
            <person name="Yamamoto D."/>
            <person name="Yang H.P."/>
            <person name="Yang S.P."/>
            <person name="Yorke J.A."/>
            <person name="Yoshida K."/>
            <person name="Zdobnov E."/>
            <person name="Zhang P."/>
            <person name="Zhang Y."/>
            <person name="Zimin A.V."/>
            <person name="Baldwin J."/>
            <person name="Abdouelleil A."/>
            <person name="Abdulkadir J."/>
            <person name="Abebe A."/>
            <person name="Abera B."/>
            <person name="Abreu J."/>
            <person name="Acer S.C."/>
            <person name="Aftuck L."/>
            <person name="Alexander A."/>
            <person name="An P."/>
            <person name="Anderson E."/>
            <person name="Anderson S."/>
            <person name="Arachi H."/>
            <person name="Azer M."/>
            <person name="Bachantsang P."/>
            <person name="Barry A."/>
            <person name="Bayul T."/>
            <person name="Berlin A."/>
            <person name="Bessette D."/>
            <person name="Bloom T."/>
            <person name="Blye J."/>
            <person name="Boguslavskiy L."/>
            <person name="Bonnet C."/>
            <person name="Boukhgalter B."/>
            <person name="Bourzgui I."/>
            <person name="Brown A."/>
            <person name="Cahill P."/>
            <person name="Channer S."/>
            <person name="Cheshatsang Y."/>
            <person name="Chuda L."/>
            <person name="Citroen M."/>
            <person name="Collymore A."/>
            <person name="Cooke P."/>
            <person name="Costello M."/>
            <person name="D'Aco K."/>
            <person name="Daza R."/>
            <person name="De Haan G."/>
            <person name="DeGray S."/>
            <person name="DeMaso C."/>
            <person name="Dhargay N."/>
            <person name="Dooley K."/>
            <person name="Dooley E."/>
            <person name="Doricent M."/>
            <person name="Dorje P."/>
            <person name="Dorjee K."/>
            <person name="Dupes A."/>
            <person name="Elong R."/>
            <person name="Falk J."/>
            <person name="Farina A."/>
            <person name="Faro S."/>
            <person name="Ferguson D."/>
            <person name="Fisher S."/>
            <person name="Foley C.D."/>
            <person name="Franke A."/>
            <person name="Friedrich D."/>
            <person name="Gadbois L."/>
            <person name="Gearin G."/>
            <person name="Gearin C.R."/>
            <person name="Giannoukos G."/>
            <person name="Goode T."/>
            <person name="Graham J."/>
            <person name="Grandbois E."/>
            <person name="Grewal S."/>
            <person name="Gyaltsen K."/>
            <person name="Hafez N."/>
            <person name="Hagos B."/>
            <person name="Hall J."/>
            <person name="Henson C."/>
            <person name="Hollinger A."/>
            <person name="Honan T."/>
            <person name="Huard M.D."/>
            <person name="Hughes L."/>
            <person name="Hurhula B."/>
            <person name="Husby M.E."/>
            <person name="Kamat A."/>
            <person name="Kanga B."/>
            <person name="Kashin S."/>
            <person name="Khazanovich D."/>
            <person name="Kisner P."/>
            <person name="Lance K."/>
            <person name="Lara M."/>
            <person name="Lee W."/>
            <person name="Lennon N."/>
            <person name="Letendre F."/>
            <person name="LeVine R."/>
            <person name="Lipovsky A."/>
            <person name="Liu X."/>
            <person name="Liu J."/>
            <person name="Liu S."/>
            <person name="Lokyitsang T."/>
            <person name="Lokyitsang Y."/>
            <person name="Lubonja R."/>
            <person name="Lui A."/>
            <person name="MacDonald P."/>
            <person name="Magnisalis V."/>
            <person name="Maru K."/>
            <person name="Matthews C."/>
            <person name="McCusker W."/>
            <person name="McDonough S."/>
            <person name="Mehta T."/>
            <person name="Meldrim J."/>
            <person name="Meneus L."/>
            <person name="Mihai O."/>
            <person name="Mihalev A."/>
            <person name="Mihova T."/>
            <person name="Mittelman R."/>
            <person name="Mlenga V."/>
            <person name="Montmayeur A."/>
            <person name="Mulrain L."/>
            <person name="Navidi A."/>
            <person name="Naylor J."/>
            <person name="Negash T."/>
            <person name="Nguyen T."/>
            <person name="Nguyen N."/>
            <person name="Nicol R."/>
            <person name="Norbu C."/>
            <person name="Norbu N."/>
            <person name="Novod N."/>
            <person name="O'Neill B."/>
            <person name="Osman S."/>
            <person name="Markiewicz E."/>
            <person name="Oyono O.L."/>
            <person name="Patti C."/>
            <person name="Phunkhang P."/>
            <person name="Pierre F."/>
            <person name="Priest M."/>
            <person name="Raghuraman S."/>
            <person name="Rege F."/>
            <person name="Reyes R."/>
            <person name="Rise C."/>
            <person name="Rogov P."/>
            <person name="Ross K."/>
            <person name="Ryan E."/>
            <person name="Settipalli S."/>
            <person name="Shea T."/>
            <person name="Sherpa N."/>
            <person name="Shi L."/>
            <person name="Shih D."/>
            <person name="Sparrow T."/>
            <person name="Spaulding J."/>
            <person name="Stalker J."/>
            <person name="Stange-Thomann N."/>
            <person name="Stavropoulos S."/>
            <person name="Stone C."/>
            <person name="Strader C."/>
            <person name="Tesfaye S."/>
            <person name="Thomson T."/>
            <person name="Thoulutsang Y."/>
            <person name="Thoulutsang D."/>
            <person name="Topham K."/>
            <person name="Topping I."/>
            <person name="Tsamla T."/>
            <person name="Vassiliev H."/>
            <person name="Vo A."/>
            <person name="Wangchuk T."/>
            <person name="Wangdi T."/>
            <person name="Weiand M."/>
            <person name="Wilkinson J."/>
            <person name="Wilson A."/>
            <person name="Yadav S."/>
            <person name="Young G."/>
            <person name="Yu Q."/>
            <person name="Zembek L."/>
            <person name="Zhong D."/>
            <person name="Zimmer A."/>
            <person name="Zwirko Z."/>
            <person name="Jaffe D.B."/>
            <person name="Alvarez P."/>
            <person name="Brockman W."/>
            <person name="Butler J."/>
            <person name="Chin C."/>
            <person name="Gnerre S."/>
            <person name="Grabherr M."/>
            <person name="Kleber M."/>
            <person name="Mauceli E."/>
            <person name="MacCallum I."/>
        </authorList>
    </citation>
    <scope>NUCLEOTIDE SEQUENCE [LARGE SCALE GENOMIC DNA]</scope>
    <source>
        <strain evidence="2">Tucson 14030-0811.24</strain>
    </source>
</reference>
<evidence type="ECO:0000313" key="1">
    <source>
        <dbReference type="EMBL" id="EDW74746.2"/>
    </source>
</evidence>